<dbReference type="InterPro" id="IPR023214">
    <property type="entry name" value="HAD_sf"/>
</dbReference>
<dbReference type="PANTHER" id="PTHR10000">
    <property type="entry name" value="PHOSPHOSERINE PHOSPHATASE"/>
    <property type="match status" value="1"/>
</dbReference>
<dbReference type="NCBIfam" id="TIGR01484">
    <property type="entry name" value="HAD-SF-IIB"/>
    <property type="match status" value="1"/>
</dbReference>
<evidence type="ECO:0000313" key="2">
    <source>
        <dbReference type="Proteomes" id="UP001576774"/>
    </source>
</evidence>
<dbReference type="Gene3D" id="3.40.50.1000">
    <property type="entry name" value="HAD superfamily/HAD-like"/>
    <property type="match status" value="1"/>
</dbReference>
<dbReference type="GO" id="GO:0016787">
    <property type="term" value="F:hydrolase activity"/>
    <property type="evidence" value="ECO:0007669"/>
    <property type="project" value="UniProtKB-KW"/>
</dbReference>
<comment type="caution">
    <text evidence="1">The sequence shown here is derived from an EMBL/GenBank/DDBJ whole genome shotgun (WGS) entry which is preliminary data.</text>
</comment>
<dbReference type="RefSeq" id="WP_413272664.1">
    <property type="nucleotide sequence ID" value="NZ_JBHFNQ010000171.1"/>
</dbReference>
<dbReference type="InterPro" id="IPR036412">
    <property type="entry name" value="HAD-like_sf"/>
</dbReference>
<evidence type="ECO:0000313" key="1">
    <source>
        <dbReference type="EMBL" id="MFB2879628.1"/>
    </source>
</evidence>
<organism evidence="1 2">
    <name type="scientific">Floridaenema aerugineum BLCC-F46</name>
    <dbReference type="NCBI Taxonomy" id="3153654"/>
    <lineage>
        <taxon>Bacteria</taxon>
        <taxon>Bacillati</taxon>
        <taxon>Cyanobacteriota</taxon>
        <taxon>Cyanophyceae</taxon>
        <taxon>Oscillatoriophycideae</taxon>
        <taxon>Aerosakkonematales</taxon>
        <taxon>Aerosakkonemataceae</taxon>
        <taxon>Floridanema</taxon>
        <taxon>Floridanema aerugineum</taxon>
    </lineage>
</organism>
<dbReference type="InterPro" id="IPR006379">
    <property type="entry name" value="HAD-SF_hydro_IIB"/>
</dbReference>
<accession>A0ABV4XBV0</accession>
<sequence length="259" mass="28654">MSLIPISSQAVFAPKNINLIATDMDGTLTSHGKFTSSLLKALEALAEAEIIVLLITGRSAGWVQGLKSYLPVTGAIAENGGVFFPANSEQPKLLTPIPDLTTHRQQLAATFEYLKSHFPQIQESTDNPFRLTDWTFDVQGLTTAQLQQLEQLCDAKNWGFTYSTVQCHIKPENQTKATSLLQVLNSYFPQVTTENLITVGDSPNDESLFDRSLFPFSVGVANILHYKDKLKFLPAYVTSLEEGKGFRELAELVLQVRSD</sequence>
<keyword evidence="2" id="KW-1185">Reference proteome</keyword>
<dbReference type="PANTHER" id="PTHR10000:SF8">
    <property type="entry name" value="HAD SUPERFAMILY HYDROLASE-LIKE, TYPE 3"/>
    <property type="match status" value="1"/>
</dbReference>
<protein>
    <submittedName>
        <fullName evidence="1">HAD-IIB family hydrolase</fullName>
    </submittedName>
</protein>
<reference evidence="1 2" key="1">
    <citation type="submission" date="2024-09" db="EMBL/GenBank/DDBJ databases">
        <title>Floridaenema gen nov. (Aerosakkonemataceae, Aerosakkonematales ord. nov., Cyanobacteria) from benthic tropical and subtropical fresh waters, with the description of four new species.</title>
        <authorList>
            <person name="Moretto J.A."/>
            <person name="Berthold D.E."/>
            <person name="Lefler F.W."/>
            <person name="Huang I.-S."/>
            <person name="Laughinghouse H. IV."/>
        </authorList>
    </citation>
    <scope>NUCLEOTIDE SEQUENCE [LARGE SCALE GENOMIC DNA]</scope>
    <source>
        <strain evidence="1 2">BLCC-F46</strain>
    </source>
</reference>
<proteinExistence type="predicted"/>
<dbReference type="SUPFAM" id="SSF56784">
    <property type="entry name" value="HAD-like"/>
    <property type="match status" value="1"/>
</dbReference>
<name>A0ABV4XBV0_9CYAN</name>
<gene>
    <name evidence="1" type="ORF">ACE1CC_22455</name>
</gene>
<keyword evidence="1" id="KW-0378">Hydrolase</keyword>
<dbReference type="EMBL" id="JBHFNQ010000171">
    <property type="protein sequence ID" value="MFB2879628.1"/>
    <property type="molecule type" value="Genomic_DNA"/>
</dbReference>
<dbReference type="Pfam" id="PF08282">
    <property type="entry name" value="Hydrolase_3"/>
    <property type="match status" value="2"/>
</dbReference>
<dbReference type="Gene3D" id="3.90.1070.10">
    <property type="match status" value="1"/>
</dbReference>
<dbReference type="Proteomes" id="UP001576774">
    <property type="component" value="Unassembled WGS sequence"/>
</dbReference>